<reference evidence="5" key="1">
    <citation type="submission" date="2020-06" db="EMBL/GenBank/DDBJ databases">
        <authorList>
            <person name="Ji K."/>
            <person name="Li J."/>
        </authorList>
    </citation>
    <scope>NUCLEOTIDE SEQUENCE</scope>
    <source>
        <strain evidence="5">JKM2019</strain>
        <tissue evidence="5">Whole body</tissue>
    </source>
</reference>
<reference evidence="5" key="2">
    <citation type="journal article" date="2021" name="World Allergy Organ. J.">
        <title>Chromosome-level assembly of Dermatophagoides farinae genome and transcriptome reveals two novel allergens Der f 37 and Der f 39.</title>
        <authorList>
            <person name="Chen J."/>
            <person name="Cai Z."/>
            <person name="Fan D."/>
            <person name="Hu J."/>
            <person name="Hou Y."/>
            <person name="He Y."/>
            <person name="Zhang Z."/>
            <person name="Zhao Z."/>
            <person name="Gao P."/>
            <person name="Hu W."/>
            <person name="Sun J."/>
            <person name="Li J."/>
            <person name="Ji K."/>
        </authorList>
    </citation>
    <scope>NUCLEOTIDE SEQUENCE</scope>
    <source>
        <strain evidence="5">JKM2019</strain>
    </source>
</reference>
<feature type="compositionally biased region" description="Acidic residues" evidence="3">
    <location>
        <begin position="700"/>
        <end position="709"/>
    </location>
</feature>
<gene>
    <name evidence="5" type="ORF">HUG17_9171</name>
</gene>
<dbReference type="Pfam" id="PF00057">
    <property type="entry name" value="Ldl_recept_a"/>
    <property type="match status" value="1"/>
</dbReference>
<sequence>MVTTTKFRYSLHSTMSNYSTFILLLLAIIISIGTNVDSAKLQVPFQDFATPGPTISSKIYYITESCTICEKFRPDFTRVKKPPEPEPEPESESKSVIDDTTTTIEAENVKETDKTEKDTLKRVPRQATSASSFASKLKSDDKDIILLDYNKQSANDSDVQEDGSWSWKRAFKKIHAKWIERFQNNTATKIDQAMTAKIKVEKTPEGDEKKKFVLEFKKKIQNLTSLNTIVDDDEPVNAPDVEETMKEDEQEKVLVKRELKQIFLDPVKQPSIVIRAKRSAILMNDTTDDAVGDETNTDNPMFEMSTLPTQVFDENDTVLNETNAEKNGTYAKCRLLIRFKANPENATEESSDDLDSEVDIDSNKNQTLLEPVEESESLPEKDKSTLMKKSQKKHLWLNQMKKSWIPAEPKETESIENKVVKTTKEEESIVAITSSPSPKEEKPMIAAVEYVKEQKPILTIADDEKSSVTKEKTSSEKEIQESSSPSSVSSEKEVQNATPKPPSSEKSEKEESKVVDKVQESSSISTSKVEAKESSKKETSTKKPKKSKPSNAELGLMINIRKFVGGIFDSLEKDADSSITRQKDAMKNDPFWKNVKIFTSDPEMTEFFYEGEKMNKKEKETTTSKETEPKRTKRSIKSNSFIDMIDMDDIVQLLSPNGSIDLNIADEKWILLERKIFFNDMDKDSDEELIINLYFKPKENEDEEMDDDESSKKSSKHHKHSKKTKKHLSCPSGTFDCNSDGHVCIPNSLICNGEDNCGNGHDEMLNCGSSLSMFYVQDPSLLHHRDTSDGWFDMDPVTEEMFWLGTRILFILFATSLFLYILLLLCRMCDRIRYSDQSPMFIIPKGNYISISGDTIERKPYQACHKSTTKSQMDTHGSKIHEYIYVNNNYGQPQGSTMVSTDVQPSFGRNKNGRKHRNRSCRDSISSDITDDEYPPLYEETIRNYGTKK</sequence>
<feature type="transmembrane region" description="Helical" evidence="4">
    <location>
        <begin position="801"/>
        <end position="825"/>
    </location>
</feature>
<dbReference type="InterPro" id="IPR036055">
    <property type="entry name" value="LDL_receptor-like_sf"/>
</dbReference>
<evidence type="ECO:0000256" key="1">
    <source>
        <dbReference type="ARBA" id="ARBA00023157"/>
    </source>
</evidence>
<dbReference type="AlphaFoldDB" id="A0A9D4NS78"/>
<name>A0A9D4NS78_DERFA</name>
<evidence type="ECO:0000256" key="4">
    <source>
        <dbReference type="SAM" id="Phobius"/>
    </source>
</evidence>
<feature type="region of interest" description="Disordered" evidence="3">
    <location>
        <begin position="907"/>
        <end position="934"/>
    </location>
</feature>
<keyword evidence="4" id="KW-0472">Membrane</keyword>
<feature type="compositionally biased region" description="Basic and acidic residues" evidence="3">
    <location>
        <begin position="408"/>
        <end position="427"/>
    </location>
</feature>
<feature type="region of interest" description="Disordered" evidence="3">
    <location>
        <begin position="407"/>
        <end position="553"/>
    </location>
</feature>
<feature type="region of interest" description="Disordered" evidence="3">
    <location>
        <begin position="615"/>
        <end position="634"/>
    </location>
</feature>
<keyword evidence="4" id="KW-0812">Transmembrane</keyword>
<evidence type="ECO:0000256" key="2">
    <source>
        <dbReference type="PROSITE-ProRule" id="PRU00124"/>
    </source>
</evidence>
<keyword evidence="1" id="KW-1015">Disulfide bond</keyword>
<dbReference type="SUPFAM" id="SSF57424">
    <property type="entry name" value="LDL receptor-like module"/>
    <property type="match status" value="1"/>
</dbReference>
<dbReference type="InterPro" id="IPR002172">
    <property type="entry name" value="LDrepeatLR_classA_rpt"/>
</dbReference>
<dbReference type="Proteomes" id="UP000828236">
    <property type="component" value="Unassembled WGS sequence"/>
</dbReference>
<feature type="compositionally biased region" description="Basic and acidic residues" evidence="3">
    <location>
        <begin position="462"/>
        <end position="480"/>
    </location>
</feature>
<keyword evidence="4" id="KW-1133">Transmembrane helix</keyword>
<feature type="compositionally biased region" description="Basic and acidic residues" evidence="3">
    <location>
        <begin position="615"/>
        <end position="630"/>
    </location>
</feature>
<organism evidence="5">
    <name type="scientific">Dermatophagoides farinae</name>
    <name type="common">American house dust mite</name>
    <dbReference type="NCBI Taxonomy" id="6954"/>
    <lineage>
        <taxon>Eukaryota</taxon>
        <taxon>Metazoa</taxon>
        <taxon>Ecdysozoa</taxon>
        <taxon>Arthropoda</taxon>
        <taxon>Chelicerata</taxon>
        <taxon>Arachnida</taxon>
        <taxon>Acari</taxon>
        <taxon>Acariformes</taxon>
        <taxon>Sarcoptiformes</taxon>
        <taxon>Astigmata</taxon>
        <taxon>Psoroptidia</taxon>
        <taxon>Analgoidea</taxon>
        <taxon>Pyroglyphidae</taxon>
        <taxon>Dermatophagoidinae</taxon>
        <taxon>Dermatophagoides</taxon>
    </lineage>
</organism>
<feature type="region of interest" description="Disordered" evidence="3">
    <location>
        <begin position="700"/>
        <end position="729"/>
    </location>
</feature>
<dbReference type="EMBL" id="SDOV01000008">
    <property type="protein sequence ID" value="KAH7638066.1"/>
    <property type="molecule type" value="Genomic_DNA"/>
</dbReference>
<feature type="region of interest" description="Disordered" evidence="3">
    <location>
        <begin position="364"/>
        <end position="391"/>
    </location>
</feature>
<feature type="region of interest" description="Disordered" evidence="3">
    <location>
        <begin position="77"/>
        <end position="102"/>
    </location>
</feature>
<dbReference type="PROSITE" id="PS50068">
    <property type="entry name" value="LDLRA_2"/>
    <property type="match status" value="1"/>
</dbReference>
<comment type="caution">
    <text evidence="5">The sequence shown here is derived from an EMBL/GenBank/DDBJ whole genome shotgun (WGS) entry which is preliminary data.</text>
</comment>
<protein>
    <submittedName>
        <fullName evidence="5">Uncharacterized protein</fullName>
    </submittedName>
</protein>
<feature type="compositionally biased region" description="Basic residues" evidence="3">
    <location>
        <begin position="713"/>
        <end position="728"/>
    </location>
</feature>
<dbReference type="Gene3D" id="4.10.400.10">
    <property type="entry name" value="Low-density Lipoprotein Receptor"/>
    <property type="match status" value="1"/>
</dbReference>
<evidence type="ECO:0000256" key="3">
    <source>
        <dbReference type="SAM" id="MobiDB-lite"/>
    </source>
</evidence>
<dbReference type="CDD" id="cd00112">
    <property type="entry name" value="LDLa"/>
    <property type="match status" value="1"/>
</dbReference>
<proteinExistence type="predicted"/>
<accession>A0A9D4NS78</accession>
<dbReference type="SMART" id="SM00192">
    <property type="entry name" value="LDLa"/>
    <property type="match status" value="1"/>
</dbReference>
<feature type="compositionally biased region" description="Basic and acidic residues" evidence="3">
    <location>
        <begin position="503"/>
        <end position="519"/>
    </location>
</feature>
<evidence type="ECO:0000313" key="5">
    <source>
        <dbReference type="EMBL" id="KAH7638066.1"/>
    </source>
</evidence>
<feature type="compositionally biased region" description="Basic and acidic residues" evidence="3">
    <location>
        <begin position="529"/>
        <end position="541"/>
    </location>
</feature>
<comment type="caution">
    <text evidence="2">Lacks conserved residue(s) required for the propagation of feature annotation.</text>
</comment>